<feature type="compositionally biased region" description="Low complexity" evidence="1">
    <location>
        <begin position="370"/>
        <end position="379"/>
    </location>
</feature>
<keyword evidence="2" id="KW-0812">Transmembrane</keyword>
<name>A0AAD9WFI6_9HELO</name>
<proteinExistence type="predicted"/>
<dbReference type="PANTHER" id="PTHR17178:SF0">
    <property type="entry name" value="SERGLYCIN"/>
    <property type="match status" value="1"/>
</dbReference>
<evidence type="ECO:0000256" key="1">
    <source>
        <dbReference type="SAM" id="MobiDB-lite"/>
    </source>
</evidence>
<organism evidence="5 6">
    <name type="scientific">Diplocarpon rosae</name>
    <dbReference type="NCBI Taxonomy" id="946125"/>
    <lineage>
        <taxon>Eukaryota</taxon>
        <taxon>Fungi</taxon>
        <taxon>Dikarya</taxon>
        <taxon>Ascomycota</taxon>
        <taxon>Pezizomycotina</taxon>
        <taxon>Leotiomycetes</taxon>
        <taxon>Helotiales</taxon>
        <taxon>Drepanopezizaceae</taxon>
        <taxon>Diplocarpon</taxon>
    </lineage>
</organism>
<dbReference type="PROSITE" id="PS01186">
    <property type="entry name" value="EGF_2"/>
    <property type="match status" value="1"/>
</dbReference>
<reference evidence="5" key="1">
    <citation type="submission" date="2023-06" db="EMBL/GenBank/DDBJ databases">
        <title>Draft genome of Marssonina rosae.</title>
        <authorList>
            <person name="Cheng Q."/>
        </authorList>
    </citation>
    <scope>NUCLEOTIDE SEQUENCE</scope>
    <source>
        <strain evidence="5">R4</strain>
    </source>
</reference>
<evidence type="ECO:0000259" key="4">
    <source>
        <dbReference type="PROSITE" id="PS01186"/>
    </source>
</evidence>
<dbReference type="AlphaFoldDB" id="A0AAD9WFI6"/>
<feature type="compositionally biased region" description="Polar residues" evidence="1">
    <location>
        <begin position="159"/>
        <end position="169"/>
    </location>
</feature>
<feature type="region of interest" description="Disordered" evidence="1">
    <location>
        <begin position="401"/>
        <end position="424"/>
    </location>
</feature>
<sequence length="861" mass="89867">MNNQPWQPPSRIPVAPGNGPARRGGGRATGSPYPDMLSPPRLAAPGPQIRRPRPPMPIALPPRDRHVPVGMAISRPTQMQQWPLVGGPEPRQQYRPPPGRGPAPPRPPRPSQVPIAFDISQLEVESPTSQYSPGMRSFMDRGDDPRWDDDGMSPIVASPMTQDSHSSAGSIPDFPIPVPPIVPRRSANLGPPPSSRRGVSSYYSRASFVSPIPEESLRTASHLSYASSAAMPASWESNSQRHEDDEDEDEDIDGRRSGDRAPSSEEGRDSRGSGDERGDETGLIRSASFGRRAKPSMINTRSLERIEARAAPASEQMPIQMYQLEKVDTPMSAGEKEAGGPPRHNAWPTMGHPASPLASGTGLIDRSSEESLATAESASGYAADPKPTAMLGAYHAASAFQPGSTVPTPPPSRGKNFSPLSAVHRPPRLNLDAVRDAEARGSLTSLPDLIQRATRLASMIDRGKRPASRMALNDFPSNGDFKEIGVSNGSRAKLGTFPPATSRPGTPASLSYPWPGSYRPSSRTPSPDSTERDHSKPPRRCCGLPCWAFLLVLLVLLGIIAAAVVVPVKFLVLDKSDDSATRSAAAAASSCALSPATSCQNGGTSILDEGGCACICTNGFTGSTCTEANSTGCSAASNVTMGDALARLIVGSSNFSIPLDQETILGRLNAANSSCAMENALVTFEGSAGASLANERRQAAPDPGTPVIAAQGSVATLNSIIYDSSTPSPGNAPRPVDASPTASASPASSTTTPATASGSPDADAEFRVTEVVLDFARVAVLYILQQETLEKAITAQGALQGFFELPSVTNLAARKVNVGGGNVVDLVGGWVDVGEGSVGGTGVGSGSGTRSSKRGLGAESV</sequence>
<keyword evidence="2" id="KW-1133">Transmembrane helix</keyword>
<feature type="compositionally biased region" description="Low complexity" evidence="1">
    <location>
        <begin position="515"/>
        <end position="528"/>
    </location>
</feature>
<feature type="region of interest" description="Disordered" evidence="1">
    <location>
        <begin position="492"/>
        <end position="538"/>
    </location>
</feature>
<dbReference type="Gene3D" id="2.10.25.10">
    <property type="entry name" value="Laminin"/>
    <property type="match status" value="1"/>
</dbReference>
<dbReference type="InterPro" id="IPR000742">
    <property type="entry name" value="EGF"/>
</dbReference>
<feature type="region of interest" description="Disordered" evidence="1">
    <location>
        <begin position="838"/>
        <end position="861"/>
    </location>
</feature>
<feature type="region of interest" description="Disordered" evidence="1">
    <location>
        <begin position="226"/>
        <end position="303"/>
    </location>
</feature>
<accession>A0AAD9WFI6</accession>
<feature type="region of interest" description="Disordered" evidence="1">
    <location>
        <begin position="722"/>
        <end position="762"/>
    </location>
</feature>
<dbReference type="CDD" id="cd00054">
    <property type="entry name" value="EGF_CA"/>
    <property type="match status" value="1"/>
</dbReference>
<dbReference type="PROSITE" id="PS00022">
    <property type="entry name" value="EGF_1"/>
    <property type="match status" value="1"/>
</dbReference>
<comment type="caution">
    <text evidence="5">The sequence shown here is derived from an EMBL/GenBank/DDBJ whole genome shotgun (WGS) entry which is preliminary data.</text>
</comment>
<evidence type="ECO:0000313" key="6">
    <source>
        <dbReference type="Proteomes" id="UP001285354"/>
    </source>
</evidence>
<evidence type="ECO:0000313" key="5">
    <source>
        <dbReference type="EMBL" id="KAK2629807.1"/>
    </source>
</evidence>
<feature type="compositionally biased region" description="Basic and acidic residues" evidence="1">
    <location>
        <begin position="138"/>
        <end position="149"/>
    </location>
</feature>
<protein>
    <recommendedName>
        <fullName evidence="3 4">EGF-like domain-containing protein</fullName>
    </recommendedName>
</protein>
<dbReference type="Proteomes" id="UP001285354">
    <property type="component" value="Unassembled WGS sequence"/>
</dbReference>
<keyword evidence="2" id="KW-0472">Membrane</keyword>
<dbReference type="EMBL" id="JAUBYV010000001">
    <property type="protein sequence ID" value="KAK2629807.1"/>
    <property type="molecule type" value="Genomic_DNA"/>
</dbReference>
<evidence type="ECO:0000256" key="2">
    <source>
        <dbReference type="SAM" id="Phobius"/>
    </source>
</evidence>
<feature type="compositionally biased region" description="Pro residues" evidence="1">
    <location>
        <begin position="95"/>
        <end position="111"/>
    </location>
</feature>
<feature type="region of interest" description="Disordered" evidence="1">
    <location>
        <begin position="1"/>
        <end position="201"/>
    </location>
</feature>
<feature type="region of interest" description="Disordered" evidence="1">
    <location>
        <begin position="357"/>
        <end position="383"/>
    </location>
</feature>
<feature type="compositionally biased region" description="Basic and acidic residues" evidence="1">
    <location>
        <begin position="253"/>
        <end position="282"/>
    </location>
</feature>
<gene>
    <name evidence="5" type="ORF">QTJ16_000627</name>
</gene>
<feature type="compositionally biased region" description="Low complexity" evidence="1">
    <location>
        <begin position="738"/>
        <end position="757"/>
    </location>
</feature>
<evidence type="ECO:0000259" key="3">
    <source>
        <dbReference type="PROSITE" id="PS00022"/>
    </source>
</evidence>
<dbReference type="PANTHER" id="PTHR17178">
    <property type="entry name" value="SECRETORY GRANULE PROTEOGLYCAN CORE PROTEIN"/>
    <property type="match status" value="1"/>
</dbReference>
<keyword evidence="6" id="KW-1185">Reference proteome</keyword>
<feature type="compositionally biased region" description="Low complexity" evidence="1">
    <location>
        <begin position="848"/>
        <end position="861"/>
    </location>
</feature>
<feature type="compositionally biased region" description="Pro residues" evidence="1">
    <location>
        <begin position="1"/>
        <end position="11"/>
    </location>
</feature>
<feature type="transmembrane region" description="Helical" evidence="2">
    <location>
        <begin position="547"/>
        <end position="572"/>
    </location>
</feature>
<feature type="domain" description="EGF-like" evidence="3 4">
    <location>
        <begin position="614"/>
        <end position="625"/>
    </location>
</feature>
<feature type="compositionally biased region" description="Gly residues" evidence="1">
    <location>
        <begin position="838"/>
        <end position="847"/>
    </location>
</feature>